<dbReference type="AlphaFoldDB" id="X1KLM4"/>
<protein>
    <recommendedName>
        <fullName evidence="2">Methyltransferase domain-containing protein</fullName>
    </recommendedName>
</protein>
<dbReference type="InterPro" id="IPR029063">
    <property type="entry name" value="SAM-dependent_MTases_sf"/>
</dbReference>
<evidence type="ECO:0008006" key="2">
    <source>
        <dbReference type="Google" id="ProtNLM"/>
    </source>
</evidence>
<reference evidence="1" key="1">
    <citation type="journal article" date="2014" name="Front. Microbiol.">
        <title>High frequency of phylogenetically diverse reductive dehalogenase-homologous genes in deep subseafloor sedimentary metagenomes.</title>
        <authorList>
            <person name="Kawai M."/>
            <person name="Futagami T."/>
            <person name="Toyoda A."/>
            <person name="Takaki Y."/>
            <person name="Nishi S."/>
            <person name="Hori S."/>
            <person name="Arai W."/>
            <person name="Tsubouchi T."/>
            <person name="Morono Y."/>
            <person name="Uchiyama I."/>
            <person name="Ito T."/>
            <person name="Fujiyama A."/>
            <person name="Inagaki F."/>
            <person name="Takami H."/>
        </authorList>
    </citation>
    <scope>NUCLEOTIDE SEQUENCE</scope>
    <source>
        <strain evidence="1">Expedition CK06-06</strain>
    </source>
</reference>
<proteinExistence type="predicted"/>
<dbReference type="EMBL" id="BARU01048232">
    <property type="protein sequence ID" value="GAH94500.1"/>
    <property type="molecule type" value="Genomic_DNA"/>
</dbReference>
<comment type="caution">
    <text evidence="1">The sequence shown here is derived from an EMBL/GenBank/DDBJ whole genome shotgun (WGS) entry which is preliminary data.</text>
</comment>
<organism evidence="1">
    <name type="scientific">marine sediment metagenome</name>
    <dbReference type="NCBI Taxonomy" id="412755"/>
    <lineage>
        <taxon>unclassified sequences</taxon>
        <taxon>metagenomes</taxon>
        <taxon>ecological metagenomes</taxon>
    </lineage>
</organism>
<accession>X1KLM4</accession>
<feature type="non-terminal residue" evidence="1">
    <location>
        <position position="67"/>
    </location>
</feature>
<name>X1KLM4_9ZZZZ</name>
<dbReference type="Gene3D" id="3.40.50.150">
    <property type="entry name" value="Vaccinia Virus protein VP39"/>
    <property type="match status" value="1"/>
</dbReference>
<sequence>MKVEMHNLNYDKMANTYARHRKVNLPVLKELQRKWKASPESKVLEIGCGTGTHLQSLVKETGCKGWG</sequence>
<dbReference type="SUPFAM" id="SSF53335">
    <property type="entry name" value="S-adenosyl-L-methionine-dependent methyltransferases"/>
    <property type="match status" value="1"/>
</dbReference>
<evidence type="ECO:0000313" key="1">
    <source>
        <dbReference type="EMBL" id="GAH94500.1"/>
    </source>
</evidence>
<gene>
    <name evidence="1" type="ORF">S03H2_71804</name>
</gene>